<evidence type="ECO:0000259" key="2">
    <source>
        <dbReference type="Pfam" id="PF00156"/>
    </source>
</evidence>
<dbReference type="Pfam" id="PF00156">
    <property type="entry name" value="Pribosyltran"/>
    <property type="match status" value="1"/>
</dbReference>
<accession>A0ABW9Z7T8</accession>
<gene>
    <name evidence="3" type="ORF">GV828_06985</name>
</gene>
<sequence>MKNYFFDLFFPKSCLGCSGLMLASEIVLCTACRHEIPLTSHFFSTENEFTKKFYGRIELEFGGSLLYFHKQGIVQQLIHNLKYRQHQEVGYFLGEWIINEMFQYHLPKVDVVVPVPLHPKKLKSRGYNQVETFGRTIAQNLNCEYNDTVLHRNFNTKTQTFKNLFARTEIRRDLFGVDDFENFSGKHILLVDDVITTGATIEACAKELQKISDTKLSVITMAFAQF</sequence>
<dbReference type="PANTHER" id="PTHR47505">
    <property type="entry name" value="DNA UTILIZATION PROTEIN YHGH"/>
    <property type="match status" value="1"/>
</dbReference>
<reference evidence="4" key="1">
    <citation type="submission" date="2020-01" db="EMBL/GenBank/DDBJ databases">
        <title>Sphingomonas sp. strain CSW-10.</title>
        <authorList>
            <person name="Chen W.-M."/>
        </authorList>
    </citation>
    <scope>NUCLEOTIDE SEQUENCE [LARGE SCALE GENOMIC DNA]</scope>
    <source>
        <strain evidence="4">NST-5</strain>
    </source>
</reference>
<dbReference type="RefSeq" id="WP_166536769.1">
    <property type="nucleotide sequence ID" value="NZ_JAABLM010000007.1"/>
</dbReference>
<name>A0ABW9Z7T8_9FLAO</name>
<evidence type="ECO:0000256" key="1">
    <source>
        <dbReference type="ARBA" id="ARBA00008007"/>
    </source>
</evidence>
<dbReference type="Proteomes" id="UP000798602">
    <property type="component" value="Unassembled WGS sequence"/>
</dbReference>
<feature type="domain" description="Phosphoribosyltransferase" evidence="2">
    <location>
        <begin position="132"/>
        <end position="211"/>
    </location>
</feature>
<dbReference type="Gene3D" id="3.40.50.2020">
    <property type="match status" value="1"/>
</dbReference>
<organism evidence="3 4">
    <name type="scientific">Flavobacterium ichthyis</name>
    <dbReference type="NCBI Taxonomy" id="2698827"/>
    <lineage>
        <taxon>Bacteria</taxon>
        <taxon>Pseudomonadati</taxon>
        <taxon>Bacteroidota</taxon>
        <taxon>Flavobacteriia</taxon>
        <taxon>Flavobacteriales</taxon>
        <taxon>Flavobacteriaceae</taxon>
        <taxon>Flavobacterium</taxon>
    </lineage>
</organism>
<dbReference type="InterPro" id="IPR029057">
    <property type="entry name" value="PRTase-like"/>
</dbReference>
<comment type="caution">
    <text evidence="3">The sequence shown here is derived from an EMBL/GenBank/DDBJ whole genome shotgun (WGS) entry which is preliminary data.</text>
</comment>
<protein>
    <submittedName>
        <fullName evidence="3">ComF family protein</fullName>
    </submittedName>
</protein>
<proteinExistence type="inferred from homology"/>
<dbReference type="EMBL" id="JAABLM010000007">
    <property type="protein sequence ID" value="NBL64941.1"/>
    <property type="molecule type" value="Genomic_DNA"/>
</dbReference>
<keyword evidence="4" id="KW-1185">Reference proteome</keyword>
<evidence type="ECO:0000313" key="3">
    <source>
        <dbReference type="EMBL" id="NBL64941.1"/>
    </source>
</evidence>
<dbReference type="PANTHER" id="PTHR47505:SF1">
    <property type="entry name" value="DNA UTILIZATION PROTEIN YHGH"/>
    <property type="match status" value="1"/>
</dbReference>
<dbReference type="InterPro" id="IPR051910">
    <property type="entry name" value="ComF/GntX_DNA_util-trans"/>
</dbReference>
<dbReference type="SUPFAM" id="SSF53271">
    <property type="entry name" value="PRTase-like"/>
    <property type="match status" value="1"/>
</dbReference>
<dbReference type="InterPro" id="IPR000836">
    <property type="entry name" value="PRTase_dom"/>
</dbReference>
<comment type="similarity">
    <text evidence="1">Belongs to the ComF/GntX family.</text>
</comment>
<dbReference type="CDD" id="cd06223">
    <property type="entry name" value="PRTases_typeI"/>
    <property type="match status" value="1"/>
</dbReference>
<evidence type="ECO:0000313" key="4">
    <source>
        <dbReference type="Proteomes" id="UP000798602"/>
    </source>
</evidence>